<evidence type="ECO:0000313" key="1">
    <source>
        <dbReference type="EMBL" id="KAH7919959.1"/>
    </source>
</evidence>
<keyword evidence="2" id="KW-1185">Reference proteome</keyword>
<proteinExistence type="predicted"/>
<accession>A0ACB8B3G0</accession>
<dbReference type="EMBL" id="MU266616">
    <property type="protein sequence ID" value="KAH7919959.1"/>
    <property type="molecule type" value="Genomic_DNA"/>
</dbReference>
<dbReference type="Proteomes" id="UP000790709">
    <property type="component" value="Unassembled WGS sequence"/>
</dbReference>
<organism evidence="1 2">
    <name type="scientific">Leucogyrophana mollusca</name>
    <dbReference type="NCBI Taxonomy" id="85980"/>
    <lineage>
        <taxon>Eukaryota</taxon>
        <taxon>Fungi</taxon>
        <taxon>Dikarya</taxon>
        <taxon>Basidiomycota</taxon>
        <taxon>Agaricomycotina</taxon>
        <taxon>Agaricomycetes</taxon>
        <taxon>Agaricomycetidae</taxon>
        <taxon>Boletales</taxon>
        <taxon>Boletales incertae sedis</taxon>
        <taxon>Leucogyrophana</taxon>
    </lineage>
</organism>
<protein>
    <submittedName>
        <fullName evidence="1">Uncharacterized protein</fullName>
    </submittedName>
</protein>
<name>A0ACB8B3G0_9AGAM</name>
<comment type="caution">
    <text evidence="1">The sequence shown here is derived from an EMBL/GenBank/DDBJ whole genome shotgun (WGS) entry which is preliminary data.</text>
</comment>
<sequence>MDSILTRDSTTPRGEIFRRGINDLGSTTRGATRVYDSSRCSLAGRLVVIYCAASLHIDVCVSDCMNLNAMMNARTLYIDPFHPCQPRLRRDFGGADKTVSEFQRSNEPRKPFQTDTHHTGNLIKKDFIQAHCISTSPKHL</sequence>
<reference evidence="1" key="1">
    <citation type="journal article" date="2021" name="New Phytol.">
        <title>Evolutionary innovations through gain and loss of genes in the ectomycorrhizal Boletales.</title>
        <authorList>
            <person name="Wu G."/>
            <person name="Miyauchi S."/>
            <person name="Morin E."/>
            <person name="Kuo A."/>
            <person name="Drula E."/>
            <person name="Varga T."/>
            <person name="Kohler A."/>
            <person name="Feng B."/>
            <person name="Cao Y."/>
            <person name="Lipzen A."/>
            <person name="Daum C."/>
            <person name="Hundley H."/>
            <person name="Pangilinan J."/>
            <person name="Johnson J."/>
            <person name="Barry K."/>
            <person name="LaButti K."/>
            <person name="Ng V."/>
            <person name="Ahrendt S."/>
            <person name="Min B."/>
            <person name="Choi I.G."/>
            <person name="Park H."/>
            <person name="Plett J.M."/>
            <person name="Magnuson J."/>
            <person name="Spatafora J.W."/>
            <person name="Nagy L.G."/>
            <person name="Henrissat B."/>
            <person name="Grigoriev I.V."/>
            <person name="Yang Z.L."/>
            <person name="Xu J."/>
            <person name="Martin F.M."/>
        </authorList>
    </citation>
    <scope>NUCLEOTIDE SEQUENCE</scope>
    <source>
        <strain evidence="1">KUC20120723A-06</strain>
    </source>
</reference>
<evidence type="ECO:0000313" key="2">
    <source>
        <dbReference type="Proteomes" id="UP000790709"/>
    </source>
</evidence>
<gene>
    <name evidence="1" type="ORF">BV22DRAFT_835148</name>
</gene>